<dbReference type="PANTHER" id="PTHR42978">
    <property type="entry name" value="QUORUM-QUENCHING LACTONASE YTNP-RELATED-RELATED"/>
    <property type="match status" value="1"/>
</dbReference>
<dbReference type="SMART" id="SM00849">
    <property type="entry name" value="Lactamase_B"/>
    <property type="match status" value="1"/>
</dbReference>
<dbReference type="Gene3D" id="3.60.15.10">
    <property type="entry name" value="Ribonuclease Z/Hydroxyacylglutathione hydrolase-like"/>
    <property type="match status" value="1"/>
</dbReference>
<feature type="signal peptide" evidence="6">
    <location>
        <begin position="1"/>
        <end position="23"/>
    </location>
</feature>
<dbReference type="GO" id="GO:0016787">
    <property type="term" value="F:hydrolase activity"/>
    <property type="evidence" value="ECO:0007669"/>
    <property type="project" value="UniProtKB-KW"/>
</dbReference>
<dbReference type="EMBL" id="DXEN01000054">
    <property type="protein sequence ID" value="HIX86353.1"/>
    <property type="molecule type" value="Genomic_DNA"/>
</dbReference>
<comment type="caution">
    <text evidence="8">The sequence shown here is derived from an EMBL/GenBank/DDBJ whole genome shotgun (WGS) entry which is preliminary data.</text>
</comment>
<dbReference type="AlphaFoldDB" id="A0A9D2BQX3"/>
<evidence type="ECO:0000313" key="8">
    <source>
        <dbReference type="EMBL" id="HIX86353.1"/>
    </source>
</evidence>
<dbReference type="Pfam" id="PF00753">
    <property type="entry name" value="Lactamase_B"/>
    <property type="match status" value="1"/>
</dbReference>
<comment type="similarity">
    <text evidence="1">Belongs to the metallo-beta-lactamase superfamily.</text>
</comment>
<evidence type="ECO:0000256" key="6">
    <source>
        <dbReference type="SAM" id="SignalP"/>
    </source>
</evidence>
<evidence type="ECO:0000256" key="3">
    <source>
        <dbReference type="ARBA" id="ARBA00022801"/>
    </source>
</evidence>
<gene>
    <name evidence="8" type="ORF">H9848_07070</name>
</gene>
<evidence type="ECO:0000313" key="9">
    <source>
        <dbReference type="Proteomes" id="UP000823847"/>
    </source>
</evidence>
<dbReference type="InterPro" id="IPR001279">
    <property type="entry name" value="Metallo-B-lactamas"/>
</dbReference>
<feature type="region of interest" description="Disordered" evidence="5">
    <location>
        <begin position="25"/>
        <end position="45"/>
    </location>
</feature>
<dbReference type="GO" id="GO:0046872">
    <property type="term" value="F:metal ion binding"/>
    <property type="evidence" value="ECO:0007669"/>
    <property type="project" value="UniProtKB-KW"/>
</dbReference>
<name>A0A9D2BQX3_9BACT</name>
<evidence type="ECO:0000256" key="4">
    <source>
        <dbReference type="ARBA" id="ARBA00022833"/>
    </source>
</evidence>
<dbReference type="CDD" id="cd07720">
    <property type="entry name" value="OPHC2-like_MBL-fold"/>
    <property type="match status" value="1"/>
</dbReference>
<protein>
    <submittedName>
        <fullName evidence="8">MBL fold metallo-hydrolase</fullName>
    </submittedName>
</protein>
<keyword evidence="4" id="KW-0862">Zinc</keyword>
<sequence length="300" mass="31981">MRRREWLRSVASAAVLLAATGCANGSKKSGADVASDAAEGTGTSGDVRAALPDGVVSRRFGSAKITWIRDNEEGQMRANQMFVGADSTRIAQWAPEGGVPTAIAAYLVEVDGKRILIDTANGKPDSRLLPGLAALGIQPEAIDYIYITHFHGDHLGGMMKEGAPVFANAQVYVSAPEYDAWMTSPALAGRRAQAEATMRAYEARLRKFAFGDTLPGGILAMDAVGHTPGHAAFVVDKCLIGGDFVHGAALQLAHPELCARFDMDVPKSVETRKRLMAYAKENGMTLAGMHLPAPGFIERW</sequence>
<dbReference type="InterPro" id="IPR051013">
    <property type="entry name" value="MBL_superfamily_lactonases"/>
</dbReference>
<feature type="domain" description="Metallo-beta-lactamase" evidence="7">
    <location>
        <begin position="102"/>
        <end position="290"/>
    </location>
</feature>
<keyword evidence="6" id="KW-0732">Signal</keyword>
<accession>A0A9D2BQX3</accession>
<evidence type="ECO:0000259" key="7">
    <source>
        <dbReference type="SMART" id="SM00849"/>
    </source>
</evidence>
<proteinExistence type="inferred from homology"/>
<evidence type="ECO:0000256" key="5">
    <source>
        <dbReference type="SAM" id="MobiDB-lite"/>
    </source>
</evidence>
<dbReference type="Proteomes" id="UP000823847">
    <property type="component" value="Unassembled WGS sequence"/>
</dbReference>
<dbReference type="SUPFAM" id="SSF56281">
    <property type="entry name" value="Metallo-hydrolase/oxidoreductase"/>
    <property type="match status" value="1"/>
</dbReference>
<evidence type="ECO:0000256" key="1">
    <source>
        <dbReference type="ARBA" id="ARBA00007749"/>
    </source>
</evidence>
<reference evidence="8" key="2">
    <citation type="submission" date="2021-04" db="EMBL/GenBank/DDBJ databases">
        <authorList>
            <person name="Gilroy R."/>
        </authorList>
    </citation>
    <scope>NUCLEOTIDE SEQUENCE</scope>
    <source>
        <strain evidence="8">ChiHecec2B26-12326</strain>
    </source>
</reference>
<dbReference type="PANTHER" id="PTHR42978:SF6">
    <property type="entry name" value="QUORUM-QUENCHING LACTONASE YTNP-RELATED"/>
    <property type="match status" value="1"/>
</dbReference>
<reference evidence="8" key="1">
    <citation type="journal article" date="2021" name="PeerJ">
        <title>Extensive microbial diversity within the chicken gut microbiome revealed by metagenomics and culture.</title>
        <authorList>
            <person name="Gilroy R."/>
            <person name="Ravi A."/>
            <person name="Getino M."/>
            <person name="Pursley I."/>
            <person name="Horton D.L."/>
            <person name="Alikhan N.F."/>
            <person name="Baker D."/>
            <person name="Gharbi K."/>
            <person name="Hall N."/>
            <person name="Watson M."/>
            <person name="Adriaenssens E.M."/>
            <person name="Foster-Nyarko E."/>
            <person name="Jarju S."/>
            <person name="Secka A."/>
            <person name="Antonio M."/>
            <person name="Oren A."/>
            <person name="Chaudhuri R.R."/>
            <person name="La Ragione R."/>
            <person name="Hildebrand F."/>
            <person name="Pallen M.J."/>
        </authorList>
    </citation>
    <scope>NUCLEOTIDE SEQUENCE</scope>
    <source>
        <strain evidence="8">ChiHecec2B26-12326</strain>
    </source>
</reference>
<feature type="chain" id="PRO_5039623492" evidence="6">
    <location>
        <begin position="24"/>
        <end position="300"/>
    </location>
</feature>
<dbReference type="PROSITE" id="PS51257">
    <property type="entry name" value="PROKAR_LIPOPROTEIN"/>
    <property type="match status" value="1"/>
</dbReference>
<keyword evidence="3" id="KW-0378">Hydrolase</keyword>
<organism evidence="8 9">
    <name type="scientific">Candidatus Parabacteroides intestinigallinarum</name>
    <dbReference type="NCBI Taxonomy" id="2838722"/>
    <lineage>
        <taxon>Bacteria</taxon>
        <taxon>Pseudomonadati</taxon>
        <taxon>Bacteroidota</taxon>
        <taxon>Bacteroidia</taxon>
        <taxon>Bacteroidales</taxon>
        <taxon>Tannerellaceae</taxon>
        <taxon>Parabacteroides</taxon>
    </lineage>
</organism>
<keyword evidence="2" id="KW-0479">Metal-binding</keyword>
<evidence type="ECO:0000256" key="2">
    <source>
        <dbReference type="ARBA" id="ARBA00022723"/>
    </source>
</evidence>
<dbReference type="InterPro" id="IPR036866">
    <property type="entry name" value="RibonucZ/Hydroxyglut_hydro"/>
</dbReference>